<dbReference type="InterPro" id="IPR011990">
    <property type="entry name" value="TPR-like_helical_dom_sf"/>
</dbReference>
<reference evidence="1 2" key="1">
    <citation type="journal article" date="2012" name="PLoS Pathog.">
        <title>Diverse lifestyles and strategies of plant pathogenesis encoded in the genomes of eighteen Dothideomycetes fungi.</title>
        <authorList>
            <person name="Ohm R.A."/>
            <person name="Feau N."/>
            <person name="Henrissat B."/>
            <person name="Schoch C.L."/>
            <person name="Horwitz B.A."/>
            <person name="Barry K.W."/>
            <person name="Condon B.J."/>
            <person name="Copeland A.C."/>
            <person name="Dhillon B."/>
            <person name="Glaser F."/>
            <person name="Hesse C.N."/>
            <person name="Kosti I."/>
            <person name="LaButti K."/>
            <person name="Lindquist E.A."/>
            <person name="Lucas S."/>
            <person name="Salamov A.A."/>
            <person name="Bradshaw R.E."/>
            <person name="Ciuffetti L."/>
            <person name="Hamelin R.C."/>
            <person name="Kema G.H.J."/>
            <person name="Lawrence C."/>
            <person name="Scott J.A."/>
            <person name="Spatafora J.W."/>
            <person name="Turgeon B.G."/>
            <person name="de Wit P.J.G.M."/>
            <person name="Zhong S."/>
            <person name="Goodwin S.B."/>
            <person name="Grigoriev I.V."/>
        </authorList>
    </citation>
    <scope>NUCLEOTIDE SEQUENCE [LARGE SCALE GENOMIC DNA]</scope>
    <source>
        <strain evidence="2">ND90Pr / ATCC 201652</strain>
    </source>
</reference>
<dbReference type="SUPFAM" id="SSF48452">
    <property type="entry name" value="TPR-like"/>
    <property type="match status" value="1"/>
</dbReference>
<organism evidence="1 2">
    <name type="scientific">Cochliobolus sativus (strain ND90Pr / ATCC 201652)</name>
    <name type="common">Common root rot and spot blotch fungus</name>
    <name type="synonym">Bipolaris sorokiniana</name>
    <dbReference type="NCBI Taxonomy" id="665912"/>
    <lineage>
        <taxon>Eukaryota</taxon>
        <taxon>Fungi</taxon>
        <taxon>Dikarya</taxon>
        <taxon>Ascomycota</taxon>
        <taxon>Pezizomycotina</taxon>
        <taxon>Dothideomycetes</taxon>
        <taxon>Pleosporomycetidae</taxon>
        <taxon>Pleosporales</taxon>
        <taxon>Pleosporineae</taxon>
        <taxon>Pleosporaceae</taxon>
        <taxon>Bipolaris</taxon>
    </lineage>
</organism>
<gene>
    <name evidence="1" type="ORF">COCSADRAFT_25422</name>
</gene>
<evidence type="ECO:0008006" key="3">
    <source>
        <dbReference type="Google" id="ProtNLM"/>
    </source>
</evidence>
<dbReference type="HOGENOM" id="CLU_1371972_0_0_1"/>
<dbReference type="AlphaFoldDB" id="M2T9A0"/>
<keyword evidence="2" id="KW-1185">Reference proteome</keyword>
<accession>M2T9A0</accession>
<dbReference type="RefSeq" id="XP_007698269.1">
    <property type="nucleotide sequence ID" value="XM_007700079.1"/>
</dbReference>
<dbReference type="GeneID" id="19135280"/>
<protein>
    <recommendedName>
        <fullName evidence="3">F-box domain-containing protein</fullName>
    </recommendedName>
</protein>
<dbReference type="OrthoDB" id="273092at2759"/>
<dbReference type="Gene3D" id="1.25.40.10">
    <property type="entry name" value="Tetratricopeptide repeat domain"/>
    <property type="match status" value="1"/>
</dbReference>
<sequence>MNQLPPELIAYICRCLYFRKDYANLRLTSKDMRRKCGMERNERRTLFSQFLAEEAWEFNHASQWMYNHAIEKPTSTILLFKSVLPQRPREASALGAKLAFTLARNNQQNNAIEIIETIWRCRTKGSYIHRDVVGPALQLAALYEQTGRPEDAIEILEAIWQDQTQVSKVRSDVVTLALQVAVLYERSGRFVNAIEILWE</sequence>
<evidence type="ECO:0000313" key="2">
    <source>
        <dbReference type="Proteomes" id="UP000016934"/>
    </source>
</evidence>
<dbReference type="KEGG" id="bsc:COCSADRAFT_25422"/>
<reference evidence="2" key="2">
    <citation type="journal article" date="2013" name="PLoS Genet.">
        <title>Comparative genome structure, secondary metabolite, and effector coding capacity across Cochliobolus pathogens.</title>
        <authorList>
            <person name="Condon B.J."/>
            <person name="Leng Y."/>
            <person name="Wu D."/>
            <person name="Bushley K.E."/>
            <person name="Ohm R.A."/>
            <person name="Otillar R."/>
            <person name="Martin J."/>
            <person name="Schackwitz W."/>
            <person name="Grimwood J."/>
            <person name="MohdZainudin N."/>
            <person name="Xue C."/>
            <person name="Wang R."/>
            <person name="Manning V.A."/>
            <person name="Dhillon B."/>
            <person name="Tu Z.J."/>
            <person name="Steffenson B.J."/>
            <person name="Salamov A."/>
            <person name="Sun H."/>
            <person name="Lowry S."/>
            <person name="LaButti K."/>
            <person name="Han J."/>
            <person name="Copeland A."/>
            <person name="Lindquist E."/>
            <person name="Barry K."/>
            <person name="Schmutz J."/>
            <person name="Baker S.E."/>
            <person name="Ciuffetti L.M."/>
            <person name="Grigoriev I.V."/>
            <person name="Zhong S."/>
            <person name="Turgeon B.G."/>
        </authorList>
    </citation>
    <scope>NUCLEOTIDE SEQUENCE [LARGE SCALE GENOMIC DNA]</scope>
    <source>
        <strain evidence="2">ND90Pr / ATCC 201652</strain>
    </source>
</reference>
<dbReference type="EMBL" id="KB445641">
    <property type="protein sequence ID" value="EMD65826.1"/>
    <property type="molecule type" value="Genomic_DNA"/>
</dbReference>
<proteinExistence type="predicted"/>
<name>M2T9A0_COCSN</name>
<dbReference type="Proteomes" id="UP000016934">
    <property type="component" value="Unassembled WGS sequence"/>
</dbReference>
<evidence type="ECO:0000313" key="1">
    <source>
        <dbReference type="EMBL" id="EMD65826.1"/>
    </source>
</evidence>